<comment type="caution">
    <text evidence="7">The sequence shown here is derived from an EMBL/GenBank/DDBJ whole genome shotgun (WGS) entry which is preliminary data.</text>
</comment>
<name>A0A023BZX4_9FLAO</name>
<keyword evidence="2" id="KW-0805">Transcription regulation</keyword>
<feature type="domain" description="RNA polymerase sigma factor 70 region 4 type 2" evidence="6">
    <location>
        <begin position="106"/>
        <end position="156"/>
    </location>
</feature>
<dbReference type="SUPFAM" id="SSF88946">
    <property type="entry name" value="Sigma2 domain of RNA polymerase sigma factors"/>
    <property type="match status" value="1"/>
</dbReference>
<keyword evidence="4" id="KW-0804">Transcription</keyword>
<dbReference type="AlphaFoldDB" id="A0A023BZX4"/>
<proteinExistence type="inferred from homology"/>
<dbReference type="InterPro" id="IPR039425">
    <property type="entry name" value="RNA_pol_sigma-70-like"/>
</dbReference>
<dbReference type="InterPro" id="IPR013325">
    <property type="entry name" value="RNA_pol_sigma_r2"/>
</dbReference>
<evidence type="ECO:0000313" key="7">
    <source>
        <dbReference type="EMBL" id="EZH75601.1"/>
    </source>
</evidence>
<dbReference type="InterPro" id="IPR007627">
    <property type="entry name" value="RNA_pol_sigma70_r2"/>
</dbReference>
<evidence type="ECO:0000313" key="8">
    <source>
        <dbReference type="Proteomes" id="UP000023541"/>
    </source>
</evidence>
<protein>
    <recommendedName>
        <fullName evidence="9">RNA polymerase sigma-70 factor</fullName>
    </recommendedName>
</protein>
<comment type="similarity">
    <text evidence="1">Belongs to the sigma-70 factor family. ECF subfamily.</text>
</comment>
<accession>A0A023BZX4</accession>
<dbReference type="GO" id="GO:0016987">
    <property type="term" value="F:sigma factor activity"/>
    <property type="evidence" value="ECO:0007669"/>
    <property type="project" value="UniProtKB-KW"/>
</dbReference>
<dbReference type="Pfam" id="PF08281">
    <property type="entry name" value="Sigma70_r4_2"/>
    <property type="match status" value="1"/>
</dbReference>
<feature type="domain" description="RNA polymerase sigma-70 region 2" evidence="5">
    <location>
        <begin position="12"/>
        <end position="79"/>
    </location>
</feature>
<dbReference type="Gene3D" id="1.10.1740.10">
    <property type="match status" value="1"/>
</dbReference>
<evidence type="ECO:0000259" key="6">
    <source>
        <dbReference type="Pfam" id="PF08281"/>
    </source>
</evidence>
<dbReference type="PANTHER" id="PTHR43133">
    <property type="entry name" value="RNA POLYMERASE ECF-TYPE SIGMA FACTO"/>
    <property type="match status" value="1"/>
</dbReference>
<keyword evidence="3" id="KW-0731">Sigma factor</keyword>
<sequence>MRSSKKKRFSILFDKHYKKLFNYSFKVVKERDLSQELVQETFIKLWEKIEQIQSNDRSIESFLIVTLKNKIIDHTRKHKTREKHTNLYSLNRDIQENIDNEWELLQKIDSIYASLPQKTIEIFRLSRDQGFTYQEIATQKNISVKTVELHISKALTAFRQGLQDYL</sequence>
<dbReference type="InterPro" id="IPR013249">
    <property type="entry name" value="RNA_pol_sigma70_r4_t2"/>
</dbReference>
<dbReference type="GO" id="GO:0006352">
    <property type="term" value="P:DNA-templated transcription initiation"/>
    <property type="evidence" value="ECO:0007669"/>
    <property type="project" value="InterPro"/>
</dbReference>
<evidence type="ECO:0000259" key="5">
    <source>
        <dbReference type="Pfam" id="PF04542"/>
    </source>
</evidence>
<evidence type="ECO:0000256" key="3">
    <source>
        <dbReference type="ARBA" id="ARBA00023082"/>
    </source>
</evidence>
<dbReference type="SUPFAM" id="SSF88659">
    <property type="entry name" value="Sigma3 and sigma4 domains of RNA polymerase sigma factors"/>
    <property type="match status" value="1"/>
</dbReference>
<dbReference type="OrthoDB" id="665981at2"/>
<dbReference type="Gene3D" id="1.10.10.10">
    <property type="entry name" value="Winged helix-like DNA-binding domain superfamily/Winged helix DNA-binding domain"/>
    <property type="match status" value="1"/>
</dbReference>
<dbReference type="PANTHER" id="PTHR43133:SF46">
    <property type="entry name" value="RNA POLYMERASE SIGMA-70 FACTOR ECF SUBFAMILY"/>
    <property type="match status" value="1"/>
</dbReference>
<dbReference type="EMBL" id="AQRA01000001">
    <property type="protein sequence ID" value="EZH75601.1"/>
    <property type="molecule type" value="Genomic_DNA"/>
</dbReference>
<dbReference type="Pfam" id="PF04542">
    <property type="entry name" value="Sigma70_r2"/>
    <property type="match status" value="1"/>
</dbReference>
<dbReference type="NCBIfam" id="TIGR02937">
    <property type="entry name" value="sigma70-ECF"/>
    <property type="match status" value="1"/>
</dbReference>
<evidence type="ECO:0000256" key="4">
    <source>
        <dbReference type="ARBA" id="ARBA00023163"/>
    </source>
</evidence>
<gene>
    <name evidence="7" type="ORF">ATO12_02100</name>
</gene>
<dbReference type="InterPro" id="IPR036388">
    <property type="entry name" value="WH-like_DNA-bd_sf"/>
</dbReference>
<dbReference type="GO" id="GO:0003677">
    <property type="term" value="F:DNA binding"/>
    <property type="evidence" value="ECO:0007669"/>
    <property type="project" value="InterPro"/>
</dbReference>
<organism evidence="7 8">
    <name type="scientific">Aquimarina atlantica</name>
    <dbReference type="NCBI Taxonomy" id="1317122"/>
    <lineage>
        <taxon>Bacteria</taxon>
        <taxon>Pseudomonadati</taxon>
        <taxon>Bacteroidota</taxon>
        <taxon>Flavobacteriia</taxon>
        <taxon>Flavobacteriales</taxon>
        <taxon>Flavobacteriaceae</taxon>
        <taxon>Aquimarina</taxon>
    </lineage>
</organism>
<dbReference type="InterPro" id="IPR014284">
    <property type="entry name" value="RNA_pol_sigma-70_dom"/>
</dbReference>
<dbReference type="eggNOG" id="COG1595">
    <property type="taxonomic scope" value="Bacteria"/>
</dbReference>
<evidence type="ECO:0000256" key="1">
    <source>
        <dbReference type="ARBA" id="ARBA00010641"/>
    </source>
</evidence>
<keyword evidence="8" id="KW-1185">Reference proteome</keyword>
<dbReference type="RefSeq" id="WP_034238200.1">
    <property type="nucleotide sequence ID" value="NZ_AQRA01000001.1"/>
</dbReference>
<reference evidence="7 8" key="1">
    <citation type="submission" date="2014-04" db="EMBL/GenBank/DDBJ databases">
        <title>Aquimarina sp. 22II-S11-z7 Genome Sequencing.</title>
        <authorList>
            <person name="Lai Q."/>
        </authorList>
    </citation>
    <scope>NUCLEOTIDE SEQUENCE [LARGE SCALE GENOMIC DNA]</scope>
    <source>
        <strain evidence="7 8">22II-S11-z7</strain>
    </source>
</reference>
<dbReference type="Proteomes" id="UP000023541">
    <property type="component" value="Unassembled WGS sequence"/>
</dbReference>
<dbReference type="STRING" id="1317122.ATO12_02100"/>
<evidence type="ECO:0000256" key="2">
    <source>
        <dbReference type="ARBA" id="ARBA00023015"/>
    </source>
</evidence>
<evidence type="ECO:0008006" key="9">
    <source>
        <dbReference type="Google" id="ProtNLM"/>
    </source>
</evidence>
<dbReference type="InterPro" id="IPR013324">
    <property type="entry name" value="RNA_pol_sigma_r3/r4-like"/>
</dbReference>